<evidence type="ECO:0000313" key="9">
    <source>
        <dbReference type="EMBL" id="NOU73567.1"/>
    </source>
</evidence>
<keyword evidence="5 8" id="KW-0812">Transmembrane</keyword>
<evidence type="ECO:0000256" key="1">
    <source>
        <dbReference type="ARBA" id="ARBA00004141"/>
    </source>
</evidence>
<dbReference type="EMBL" id="WHOA01000127">
    <property type="protein sequence ID" value="NOU73567.1"/>
    <property type="molecule type" value="Genomic_DNA"/>
</dbReference>
<feature type="transmembrane region" description="Helical" evidence="8">
    <location>
        <begin position="40"/>
        <end position="58"/>
    </location>
</feature>
<comment type="subcellular location">
    <subcellularLocation>
        <location evidence="1">Membrane</location>
        <topology evidence="1">Multi-pass membrane protein</topology>
    </subcellularLocation>
</comment>
<feature type="transmembrane region" description="Helical" evidence="8">
    <location>
        <begin position="217"/>
        <end position="239"/>
    </location>
</feature>
<evidence type="ECO:0000256" key="3">
    <source>
        <dbReference type="ARBA" id="ARBA00022448"/>
    </source>
</evidence>
<evidence type="ECO:0000256" key="8">
    <source>
        <dbReference type="SAM" id="Phobius"/>
    </source>
</evidence>
<evidence type="ECO:0000313" key="10">
    <source>
        <dbReference type="Proteomes" id="UP000616779"/>
    </source>
</evidence>
<feature type="transmembrane region" description="Helical" evidence="8">
    <location>
        <begin position="305"/>
        <end position="323"/>
    </location>
</feature>
<comment type="caution">
    <text evidence="9">The sequence shown here is derived from an EMBL/GenBank/DDBJ whole genome shotgun (WGS) entry which is preliminary data.</text>
</comment>
<keyword evidence="7 8" id="KW-0472">Membrane</keyword>
<dbReference type="PANTHER" id="PTHR34975:SF2">
    <property type="entry name" value="SPORE GERMINATION PROTEIN A2"/>
    <property type="match status" value="1"/>
</dbReference>
<keyword evidence="10" id="KW-1185">Reference proteome</keyword>
<dbReference type="Gene3D" id="1.20.1740.10">
    <property type="entry name" value="Amino acid/polyamine transporter I"/>
    <property type="match status" value="1"/>
</dbReference>
<organism evidence="9 10">
    <name type="scientific">Paenibacillus phytorum</name>
    <dbReference type="NCBI Taxonomy" id="2654977"/>
    <lineage>
        <taxon>Bacteria</taxon>
        <taxon>Bacillati</taxon>
        <taxon>Bacillota</taxon>
        <taxon>Bacilli</taxon>
        <taxon>Bacillales</taxon>
        <taxon>Paenibacillaceae</taxon>
        <taxon>Paenibacillus</taxon>
    </lineage>
</organism>
<keyword evidence="6 8" id="KW-1133">Transmembrane helix</keyword>
<accession>A0ABX1XYD3</accession>
<feature type="transmembrane region" description="Helical" evidence="8">
    <location>
        <begin position="140"/>
        <end position="164"/>
    </location>
</feature>
<dbReference type="Pfam" id="PF03845">
    <property type="entry name" value="Spore_permease"/>
    <property type="match status" value="1"/>
</dbReference>
<feature type="transmembrane region" description="Helical" evidence="8">
    <location>
        <begin position="335"/>
        <end position="354"/>
    </location>
</feature>
<evidence type="ECO:0000256" key="7">
    <source>
        <dbReference type="ARBA" id="ARBA00023136"/>
    </source>
</evidence>
<name>A0ABX1XYD3_9BACL</name>
<feature type="transmembrane region" description="Helical" evidence="8">
    <location>
        <begin position="184"/>
        <end position="205"/>
    </location>
</feature>
<sequence>MKSFGLNVHISNTELWALMFVFIVASSMSLPIGYTTGHDSWISAVIGSIAGLCMAWVYATLCRKFPQKSVIGIAQTLLGTWMGKTIGILYTGYGFQLGAYVLRNFEDLTGAVLLPRTPSVVISLIMISIAAWAAYQGIEVICRCALILIIVVILQSVIFIALLIPDMNPGNLFPILETGWRPVFDGAVQITAFPLGESVLFVMIIPFVNCADKVKKTVLSVIGLSGAWLIASHFVNILVMGELASKQIFPSYMSAMYISVGDFFERIEPIVFTVWVFGEFMKLTVCLFAASLALAQTVGSRNYQIYVVPLGLALLELSLFLHPNQLDVIQFQLHIWPWLSVPFQLVIPLVLLLCSQIKRSTSSRL</sequence>
<evidence type="ECO:0000256" key="5">
    <source>
        <dbReference type="ARBA" id="ARBA00022692"/>
    </source>
</evidence>
<keyword evidence="4" id="KW-0309">Germination</keyword>
<comment type="similarity">
    <text evidence="2">Belongs to the amino acid-polyamine-organocation (APC) superfamily. Spore germination protein (SGP) (TC 2.A.3.9) family.</text>
</comment>
<feature type="transmembrane region" description="Helical" evidence="8">
    <location>
        <begin position="270"/>
        <end position="293"/>
    </location>
</feature>
<feature type="transmembrane region" description="Helical" evidence="8">
    <location>
        <begin position="70"/>
        <end position="93"/>
    </location>
</feature>
<evidence type="ECO:0000256" key="2">
    <source>
        <dbReference type="ARBA" id="ARBA00007998"/>
    </source>
</evidence>
<dbReference type="Proteomes" id="UP000616779">
    <property type="component" value="Unassembled WGS sequence"/>
</dbReference>
<evidence type="ECO:0000256" key="4">
    <source>
        <dbReference type="ARBA" id="ARBA00022544"/>
    </source>
</evidence>
<dbReference type="RefSeq" id="WP_171644982.1">
    <property type="nucleotide sequence ID" value="NZ_WHOA01000127.1"/>
</dbReference>
<feature type="transmembrane region" description="Helical" evidence="8">
    <location>
        <begin position="113"/>
        <end position="133"/>
    </location>
</feature>
<reference evidence="9 10" key="1">
    <citation type="submission" date="2019-10" db="EMBL/GenBank/DDBJ databases">
        <title>Description of Paenibacillus terrestris sp. nov.</title>
        <authorList>
            <person name="Carlier A."/>
            <person name="Qi S."/>
        </authorList>
    </citation>
    <scope>NUCLEOTIDE SEQUENCE [LARGE SCALE GENOMIC DNA]</scope>
    <source>
        <strain evidence="9 10">LMG 31458</strain>
    </source>
</reference>
<feature type="transmembrane region" description="Helical" evidence="8">
    <location>
        <begin position="15"/>
        <end position="34"/>
    </location>
</feature>
<dbReference type="PANTHER" id="PTHR34975">
    <property type="entry name" value="SPORE GERMINATION PROTEIN A2"/>
    <property type="match status" value="1"/>
</dbReference>
<evidence type="ECO:0000256" key="6">
    <source>
        <dbReference type="ARBA" id="ARBA00022989"/>
    </source>
</evidence>
<dbReference type="NCBIfam" id="TIGR00912">
    <property type="entry name" value="2A0309"/>
    <property type="match status" value="1"/>
</dbReference>
<protein>
    <submittedName>
        <fullName evidence="9">GerAB/ArcD/ProY family transporter</fullName>
    </submittedName>
</protein>
<proteinExistence type="inferred from homology"/>
<dbReference type="InterPro" id="IPR004761">
    <property type="entry name" value="Spore_GerAB"/>
</dbReference>
<gene>
    <name evidence="9" type="ORF">GC098_19435</name>
</gene>
<keyword evidence="3" id="KW-0813">Transport</keyword>